<evidence type="ECO:0000256" key="5">
    <source>
        <dbReference type="ARBA" id="ARBA00022827"/>
    </source>
</evidence>
<dbReference type="PANTHER" id="PTHR11985:SF35">
    <property type="entry name" value="ANAEROBIC GLYCEROL-3-PHOSPHATE DEHYDROGENASE SUBUNIT A"/>
    <property type="match status" value="1"/>
</dbReference>
<evidence type="ECO:0000256" key="1">
    <source>
        <dbReference type="ARBA" id="ARBA00001974"/>
    </source>
</evidence>
<evidence type="ECO:0000256" key="2">
    <source>
        <dbReference type="ARBA" id="ARBA00007330"/>
    </source>
</evidence>
<dbReference type="GO" id="GO:0004368">
    <property type="term" value="F:glycerol-3-phosphate dehydrogenase (quinone) activity"/>
    <property type="evidence" value="ECO:0007669"/>
    <property type="project" value="InterPro"/>
</dbReference>
<dbReference type="InterPro" id="IPR000447">
    <property type="entry name" value="G3P_DH_FAD-dep"/>
</dbReference>
<dbReference type="Pfam" id="PF01266">
    <property type="entry name" value="DAO"/>
    <property type="match status" value="1"/>
</dbReference>
<dbReference type="InterPro" id="IPR031656">
    <property type="entry name" value="DAO_C"/>
</dbReference>
<keyword evidence="5" id="KW-0274">FAD</keyword>
<keyword evidence="6" id="KW-0560">Oxidoreductase</keyword>
<dbReference type="Pfam" id="PF16901">
    <property type="entry name" value="DAO_C"/>
    <property type="match status" value="1"/>
</dbReference>
<gene>
    <name evidence="9" type="ORF">HIJ39_12310</name>
</gene>
<accession>A0A7Y0L4F9</accession>
<evidence type="ECO:0000259" key="8">
    <source>
        <dbReference type="Pfam" id="PF16901"/>
    </source>
</evidence>
<comment type="similarity">
    <text evidence="2">Belongs to the FAD-dependent glycerol-3-phosphate dehydrogenase family.</text>
</comment>
<evidence type="ECO:0000256" key="6">
    <source>
        <dbReference type="ARBA" id="ARBA00023002"/>
    </source>
</evidence>
<dbReference type="SUPFAM" id="SSF54373">
    <property type="entry name" value="FAD-linked reductases, C-terminal domain"/>
    <property type="match status" value="1"/>
</dbReference>
<feature type="domain" description="FAD dependent oxidoreductase" evidence="7">
    <location>
        <begin position="24"/>
        <end position="361"/>
    </location>
</feature>
<comment type="cofactor">
    <cofactor evidence="1">
        <name>FAD</name>
        <dbReference type="ChEBI" id="CHEBI:57692"/>
    </cofactor>
</comment>
<evidence type="ECO:0000256" key="4">
    <source>
        <dbReference type="ARBA" id="ARBA00022798"/>
    </source>
</evidence>
<dbReference type="SUPFAM" id="SSF51905">
    <property type="entry name" value="FAD/NAD(P)-binding domain"/>
    <property type="match status" value="1"/>
</dbReference>
<reference evidence="9 10" key="1">
    <citation type="submission" date="2020-04" db="EMBL/GenBank/DDBJ databases">
        <authorList>
            <person name="Zhang R."/>
            <person name="Schippers A."/>
        </authorList>
    </citation>
    <scope>NUCLEOTIDE SEQUENCE [LARGE SCALE GENOMIC DNA]</scope>
    <source>
        <strain evidence="9 10">DSM 109850</strain>
    </source>
</reference>
<evidence type="ECO:0000313" key="10">
    <source>
        <dbReference type="Proteomes" id="UP000533476"/>
    </source>
</evidence>
<sequence>MDPHQSPLEQRERAFDRLTHSHWDVLVVGGGISGAGIAWQLSRWGVSVALVEQNDYASGTSSRSSKMIHGGFRYLPHGELGLVRQVSRERTRLARLMPHLISPLPMTIPAYRGGPFPLWALALGSGIYDRLGRIDATMAHRRLDPRSVKQRAPGIREDNLQGGIAYFEFGGLDARINWAVIATAAQQGVLALNYVRALFDQSTLKANGPSSVAVEDRLRGRMGTVEAQVVVNAAGPWADQLDRESHLVRSRGIHLVFPRKKFPLDFATILPTPENANIFAVPRGPVTYLGTTDNPDTSSIENPDLVAEDAQYLLGVANRLFPRLNLKLADVIAAWSGVRPLIAQDREARTDRLSRRDLVVARPSLVTVLGGKFTGFRATAENVAQTVLERLGGASKAARPESIADAPRGEQITALQTVLDQAGVSWAVARYGTRSLEWLAWARDRGHDALEPVLANVPLVQADIDWEILFEDARSVADVLIRRTGLAWLGGLRPEAVREMARRTAERMRIWLQWSADETERQIRDFWHTGYFDDVVKWNQTH</sequence>
<dbReference type="PANTHER" id="PTHR11985">
    <property type="entry name" value="GLYCEROL-3-PHOSPHATE DEHYDROGENASE"/>
    <property type="match status" value="1"/>
</dbReference>
<evidence type="ECO:0000313" key="9">
    <source>
        <dbReference type="EMBL" id="NMP23123.1"/>
    </source>
</evidence>
<keyword evidence="4" id="KW-0319">Glycerol metabolism</keyword>
<dbReference type="Proteomes" id="UP000533476">
    <property type="component" value="Unassembled WGS sequence"/>
</dbReference>
<keyword evidence="10" id="KW-1185">Reference proteome</keyword>
<name>A0A7Y0L4F9_9FIRM</name>
<keyword evidence="3" id="KW-0285">Flavoprotein</keyword>
<dbReference type="Gene3D" id="3.30.9.10">
    <property type="entry name" value="D-Amino Acid Oxidase, subunit A, domain 2"/>
    <property type="match status" value="1"/>
</dbReference>
<dbReference type="Gene3D" id="1.10.8.870">
    <property type="entry name" value="Alpha-glycerophosphate oxidase, cap domain"/>
    <property type="match status" value="1"/>
</dbReference>
<protein>
    <submittedName>
        <fullName evidence="9">Glycerol-3-phosphate dehydrogenase/oxidase</fullName>
    </submittedName>
</protein>
<dbReference type="EMBL" id="JABBVZ010000040">
    <property type="protein sequence ID" value="NMP23123.1"/>
    <property type="molecule type" value="Genomic_DNA"/>
</dbReference>
<dbReference type="PRINTS" id="PR01001">
    <property type="entry name" value="FADG3PDH"/>
</dbReference>
<evidence type="ECO:0000259" key="7">
    <source>
        <dbReference type="Pfam" id="PF01266"/>
    </source>
</evidence>
<proteinExistence type="inferred from homology"/>
<dbReference type="GO" id="GO:0046168">
    <property type="term" value="P:glycerol-3-phosphate catabolic process"/>
    <property type="evidence" value="ECO:0007669"/>
    <property type="project" value="TreeGrafter"/>
</dbReference>
<evidence type="ECO:0000256" key="3">
    <source>
        <dbReference type="ARBA" id="ARBA00022630"/>
    </source>
</evidence>
<feature type="domain" description="Alpha-glycerophosphate oxidase C-terminal" evidence="8">
    <location>
        <begin position="416"/>
        <end position="518"/>
    </location>
</feature>
<dbReference type="InterPro" id="IPR036188">
    <property type="entry name" value="FAD/NAD-bd_sf"/>
</dbReference>
<dbReference type="InterPro" id="IPR006076">
    <property type="entry name" value="FAD-dep_OxRdtase"/>
</dbReference>
<dbReference type="Gene3D" id="3.50.50.60">
    <property type="entry name" value="FAD/NAD(P)-binding domain"/>
    <property type="match status" value="1"/>
</dbReference>
<dbReference type="GO" id="GO:0006071">
    <property type="term" value="P:glycerol metabolic process"/>
    <property type="evidence" value="ECO:0007669"/>
    <property type="project" value="UniProtKB-KW"/>
</dbReference>
<dbReference type="InterPro" id="IPR038299">
    <property type="entry name" value="DAO_C_sf"/>
</dbReference>
<dbReference type="AlphaFoldDB" id="A0A7Y0L4F9"/>
<organism evidence="9 10">
    <name type="scientific">Sulfobacillus harzensis</name>
    <dbReference type="NCBI Taxonomy" id="2729629"/>
    <lineage>
        <taxon>Bacteria</taxon>
        <taxon>Bacillati</taxon>
        <taxon>Bacillota</taxon>
        <taxon>Clostridia</taxon>
        <taxon>Eubacteriales</taxon>
        <taxon>Clostridiales Family XVII. Incertae Sedis</taxon>
        <taxon>Sulfobacillus</taxon>
    </lineage>
</organism>
<comment type="caution">
    <text evidence="9">The sequence shown here is derived from an EMBL/GenBank/DDBJ whole genome shotgun (WGS) entry which is preliminary data.</text>
</comment>
<dbReference type="RefSeq" id="WP_169100101.1">
    <property type="nucleotide sequence ID" value="NZ_JABBVZ010000040.1"/>
</dbReference>